<reference evidence="3" key="1">
    <citation type="submission" date="2022-08" db="EMBL/GenBank/DDBJ databases">
        <authorList>
            <person name="Deng Y."/>
            <person name="Han X.-F."/>
            <person name="Zhang Y.-Q."/>
        </authorList>
    </citation>
    <scope>NUCLEOTIDE SEQUENCE</scope>
    <source>
        <strain evidence="3">CPCC 203386</strain>
    </source>
</reference>
<feature type="compositionally biased region" description="Basic and acidic residues" evidence="2">
    <location>
        <begin position="1"/>
        <end position="11"/>
    </location>
</feature>
<feature type="region of interest" description="Disordered" evidence="2">
    <location>
        <begin position="1"/>
        <end position="24"/>
    </location>
</feature>
<dbReference type="InterPro" id="IPR043129">
    <property type="entry name" value="ATPase_NBD"/>
</dbReference>
<dbReference type="InterPro" id="IPR036390">
    <property type="entry name" value="WH_DNA-bd_sf"/>
</dbReference>
<dbReference type="CDD" id="cd00090">
    <property type="entry name" value="HTH_ARSR"/>
    <property type="match status" value="1"/>
</dbReference>
<dbReference type="PROSITE" id="PS01125">
    <property type="entry name" value="ROK"/>
    <property type="match status" value="1"/>
</dbReference>
<dbReference type="InterPro" id="IPR011991">
    <property type="entry name" value="ArsR-like_HTH"/>
</dbReference>
<dbReference type="InterPro" id="IPR000600">
    <property type="entry name" value="ROK"/>
</dbReference>
<dbReference type="InterPro" id="IPR036388">
    <property type="entry name" value="WH-like_DNA-bd_sf"/>
</dbReference>
<evidence type="ECO:0000256" key="1">
    <source>
        <dbReference type="ARBA" id="ARBA00006479"/>
    </source>
</evidence>
<dbReference type="Gene3D" id="3.30.420.40">
    <property type="match status" value="2"/>
</dbReference>
<gene>
    <name evidence="3" type="ORF">N1032_19155</name>
</gene>
<protein>
    <submittedName>
        <fullName evidence="3">ROK family transcriptional regulator</fullName>
    </submittedName>
</protein>
<comment type="similarity">
    <text evidence="1">Belongs to the ROK (NagC/XylR) family.</text>
</comment>
<evidence type="ECO:0000313" key="3">
    <source>
        <dbReference type="EMBL" id="MCS5735864.1"/>
    </source>
</evidence>
<organism evidence="3 4">
    <name type="scientific">Herbiconiux daphne</name>
    <dbReference type="NCBI Taxonomy" id="2970914"/>
    <lineage>
        <taxon>Bacteria</taxon>
        <taxon>Bacillati</taxon>
        <taxon>Actinomycetota</taxon>
        <taxon>Actinomycetes</taxon>
        <taxon>Micrococcales</taxon>
        <taxon>Microbacteriaceae</taxon>
        <taxon>Herbiconiux</taxon>
    </lineage>
</organism>
<proteinExistence type="inferred from homology"/>
<evidence type="ECO:0000256" key="2">
    <source>
        <dbReference type="SAM" id="MobiDB-lite"/>
    </source>
</evidence>
<evidence type="ECO:0000313" key="4">
    <source>
        <dbReference type="Proteomes" id="UP001165586"/>
    </source>
</evidence>
<dbReference type="EMBL" id="JANLCJ010000009">
    <property type="protein sequence ID" value="MCS5735864.1"/>
    <property type="molecule type" value="Genomic_DNA"/>
</dbReference>
<dbReference type="Pfam" id="PF00480">
    <property type="entry name" value="ROK"/>
    <property type="match status" value="1"/>
</dbReference>
<dbReference type="InterPro" id="IPR049874">
    <property type="entry name" value="ROK_cs"/>
</dbReference>
<dbReference type="Pfam" id="PF13412">
    <property type="entry name" value="HTH_24"/>
    <property type="match status" value="1"/>
</dbReference>
<dbReference type="RefSeq" id="WP_259541102.1">
    <property type="nucleotide sequence ID" value="NZ_JANLCJ010000009.1"/>
</dbReference>
<dbReference type="SUPFAM" id="SSF46785">
    <property type="entry name" value="Winged helix' DNA-binding domain"/>
    <property type="match status" value="1"/>
</dbReference>
<dbReference type="Gene3D" id="1.10.10.10">
    <property type="entry name" value="Winged helix-like DNA-binding domain superfamily/Winged helix DNA-binding domain"/>
    <property type="match status" value="1"/>
</dbReference>
<dbReference type="SUPFAM" id="SSF53067">
    <property type="entry name" value="Actin-like ATPase domain"/>
    <property type="match status" value="1"/>
</dbReference>
<comment type="caution">
    <text evidence="3">The sequence shown here is derived from an EMBL/GenBank/DDBJ whole genome shotgun (WGS) entry which is preliminary data.</text>
</comment>
<feature type="compositionally biased region" description="Polar residues" evidence="2">
    <location>
        <begin position="14"/>
        <end position="24"/>
    </location>
</feature>
<sequence>MTSGHLSERRSVKPGSQASLRRSNQQRIVRSLLQSGSLTQAELSRQTGLSTATVSNIVKAMVDRGLLATSPTTSSGRRALAVSLTGDDTLAAGIDIGRSHVRVVVTSINYRVVGERWVHLPLGHEADLALDVASTVLDEVLAECGSSRDALIGVGLGVPGPIDRRSHAVIDGTILPEWVGITVDHIQERLRMPVMLENDANLGAIAEITWGPHKGVDDLVFVKVGTGIGSGLILGGEIFPGNIGVSGEIGHLPIHEHGLICRCGNRGCLETVASTAIMIELLSREPQNVRTTSDIIALAQAGDKATLHVIDDAGRALGRALAAIANLVNPQMLVLGGPLAGLGEILLEPVRKGFVRYSSPVVHDSTELTMSSFTDRAEALGGAAIVIQEFEAVGFET</sequence>
<name>A0ABT2H7I5_9MICO</name>
<dbReference type="PANTHER" id="PTHR18964">
    <property type="entry name" value="ROK (REPRESSOR, ORF, KINASE) FAMILY"/>
    <property type="match status" value="1"/>
</dbReference>
<dbReference type="PANTHER" id="PTHR18964:SF173">
    <property type="entry name" value="GLUCOKINASE"/>
    <property type="match status" value="1"/>
</dbReference>
<keyword evidence="4" id="KW-1185">Reference proteome</keyword>
<accession>A0ABT2H7I5</accession>
<dbReference type="Proteomes" id="UP001165586">
    <property type="component" value="Unassembled WGS sequence"/>
</dbReference>